<sequence length="349" mass="39800">MQDVKISGRTGFIIVFLLLSSYGVCAAESGDLLGGSGYAYLVQEDPYFTFGYPAGMTLQVTAEDGRNTYHLQTKKDPPVTFVVTSMENPEWLVLPTETLLNYEESARMKFIVNESHNLTWGKDQYSQDENRSTCFRSYLDEDMGELVFSSIMSTQDDVIYALLREPVGLYQTEYGNFTLKSLLSVRPRDPHQSYNFTPVDLDADPSVFLNAINSSSGTKDFAYDPYTGLYRDTDTGYYYIPNLGVFFDPTTNKFYYPSEFGNYSENFFQNYEGQYIPSGTLGGYYDGLYAGYDASDIIHDTYQNRQNVYDAANAMWRDYIRDDQYYGVDDSGYAEPIDTVQEYQDYGLS</sequence>
<gene>
    <name evidence="2" type="ordered locus">Mhun_0164</name>
</gene>
<dbReference type="HOGENOM" id="CLU_793687_0_0_2"/>
<dbReference type="KEGG" id="mhu:Mhun_0164"/>
<dbReference type="AlphaFoldDB" id="Q2FMX4"/>
<evidence type="ECO:0000313" key="2">
    <source>
        <dbReference type="EMBL" id="ABD39940.1"/>
    </source>
</evidence>
<protein>
    <recommendedName>
        <fullName evidence="1">OCRE domain-containing protein</fullName>
    </recommendedName>
</protein>
<organism evidence="2 3">
    <name type="scientific">Methanospirillum hungatei JF-1 (strain ATCC 27890 / DSM 864 / NBRC 100397 / JF-1)</name>
    <dbReference type="NCBI Taxonomy" id="323259"/>
    <lineage>
        <taxon>Archaea</taxon>
        <taxon>Methanobacteriati</taxon>
        <taxon>Methanobacteriota</taxon>
        <taxon>Stenosarchaea group</taxon>
        <taxon>Methanomicrobia</taxon>
        <taxon>Methanomicrobiales</taxon>
        <taxon>Methanospirillaceae</taxon>
        <taxon>Methanospirillum</taxon>
    </lineage>
</organism>
<keyword evidence="3" id="KW-1185">Reference proteome</keyword>
<dbReference type="InterPro" id="IPR041591">
    <property type="entry name" value="OCRE"/>
</dbReference>
<feature type="domain" description="OCRE" evidence="1">
    <location>
        <begin position="219"/>
        <end position="256"/>
    </location>
</feature>
<dbReference type="Pfam" id="PF17780">
    <property type="entry name" value="OCRE"/>
    <property type="match status" value="1"/>
</dbReference>
<evidence type="ECO:0000313" key="3">
    <source>
        <dbReference type="Proteomes" id="UP000001941"/>
    </source>
</evidence>
<reference evidence="3" key="1">
    <citation type="journal article" date="2016" name="Stand. Genomic Sci.">
        <title>Complete genome sequence of Methanospirillum hungatei type strain JF1.</title>
        <authorList>
            <person name="Gunsalus R.P."/>
            <person name="Cook L.E."/>
            <person name="Crable B."/>
            <person name="Rohlin L."/>
            <person name="McDonald E."/>
            <person name="Mouttaki H."/>
            <person name="Sieber J.R."/>
            <person name="Poweleit N."/>
            <person name="Zhou H."/>
            <person name="Lapidus A.L."/>
            <person name="Daligault H.E."/>
            <person name="Land M."/>
            <person name="Gilna P."/>
            <person name="Ivanova N."/>
            <person name="Kyrpides N."/>
            <person name="Culley D.E."/>
            <person name="McInerney M.J."/>
        </authorList>
    </citation>
    <scope>NUCLEOTIDE SEQUENCE [LARGE SCALE GENOMIC DNA]</scope>
    <source>
        <strain evidence="3">ATCC 27890 / DSM 864 / NBRC 100397 / JF-1</strain>
    </source>
</reference>
<dbReference type="InParanoid" id="Q2FMX4"/>
<proteinExistence type="predicted"/>
<dbReference type="Proteomes" id="UP000001941">
    <property type="component" value="Chromosome"/>
</dbReference>
<dbReference type="EMBL" id="CP000254">
    <property type="protein sequence ID" value="ABD39940.1"/>
    <property type="molecule type" value="Genomic_DNA"/>
</dbReference>
<accession>Q2FMX4</accession>
<evidence type="ECO:0000259" key="1">
    <source>
        <dbReference type="Pfam" id="PF17780"/>
    </source>
</evidence>
<name>Q2FMX4_METHJ</name>
<dbReference type="EnsemblBacteria" id="ABD39940">
    <property type="protein sequence ID" value="ABD39940"/>
    <property type="gene ID" value="Mhun_0164"/>
</dbReference>